<dbReference type="GO" id="GO:0009228">
    <property type="term" value="P:thiamine biosynthetic process"/>
    <property type="evidence" value="ECO:0007669"/>
    <property type="project" value="UniProtKB-KW"/>
</dbReference>
<keyword evidence="2" id="KW-0784">Thiamine biosynthesis</keyword>
<protein>
    <submittedName>
        <fullName evidence="4">Thiamine-phosphate pyrophosphorylase ThiE</fullName>
        <ecNumber evidence="4">2.5.1.3</ecNumber>
    </submittedName>
</protein>
<dbReference type="Gene3D" id="3.20.20.70">
    <property type="entry name" value="Aldolase class I"/>
    <property type="match status" value="1"/>
</dbReference>
<dbReference type="EC" id="2.5.1.3" evidence="4"/>
<dbReference type="Proteomes" id="UP000031838">
    <property type="component" value="Chromosome 2"/>
</dbReference>
<dbReference type="CDD" id="cd00564">
    <property type="entry name" value="TMP_TenI"/>
    <property type="match status" value="1"/>
</dbReference>
<sequence>MCGSEPVPTMPALPPFYLITPEPASDARADLDAFVARLDAAFATGIALVQLRVKTLDADRYAALAARVIGRARAAGARVICNGSIAPEAARALGAAGVHLGHAALVAAAARPVAADLLVSAACHDRESLRHADRIGTDLATLSPVKPTLSHPGAPVLGWERFAECVAGTRLAVYALGGMTRDDLPIARMHGAHGIAGIRGMVEG</sequence>
<dbReference type="InterPro" id="IPR013785">
    <property type="entry name" value="Aldolase_TIM"/>
</dbReference>
<reference evidence="4 5" key="2">
    <citation type="journal article" date="2016" name="Appl. Microbiol. Biotechnol.">
        <title>Mutations improving production and secretion of extracellular lipase by Burkholderia glumae PG1.</title>
        <authorList>
            <person name="Knapp A."/>
            <person name="Voget S."/>
            <person name="Gao R."/>
            <person name="Zaburannyi N."/>
            <person name="Krysciak D."/>
            <person name="Breuer M."/>
            <person name="Hauer B."/>
            <person name="Streit W.R."/>
            <person name="Muller R."/>
            <person name="Daniel R."/>
            <person name="Jaeger K.E."/>
        </authorList>
    </citation>
    <scope>NUCLEOTIDE SEQUENCE [LARGE SCALE GENOMIC DNA]</scope>
    <source>
        <strain evidence="4 5">PG1</strain>
    </source>
</reference>
<gene>
    <name evidence="4" type="primary">thiE</name>
    <name evidence="4" type="ORF">BGL_2c21760</name>
</gene>
<dbReference type="RefSeq" id="WP_042628536.1">
    <property type="nucleotide sequence ID" value="NZ_CP002581.1"/>
</dbReference>
<dbReference type="PANTHER" id="PTHR20857">
    <property type="entry name" value="THIAMINE-PHOSPHATE PYROPHOSPHORYLASE"/>
    <property type="match status" value="1"/>
</dbReference>
<dbReference type="InterPro" id="IPR036206">
    <property type="entry name" value="ThiamineP_synth_sf"/>
</dbReference>
<evidence type="ECO:0000256" key="1">
    <source>
        <dbReference type="ARBA" id="ARBA00004948"/>
    </source>
</evidence>
<dbReference type="GO" id="GO:0005737">
    <property type="term" value="C:cytoplasm"/>
    <property type="evidence" value="ECO:0007669"/>
    <property type="project" value="TreeGrafter"/>
</dbReference>
<dbReference type="PANTHER" id="PTHR20857:SF15">
    <property type="entry name" value="THIAMINE-PHOSPHATE SYNTHASE"/>
    <property type="match status" value="1"/>
</dbReference>
<dbReference type="EMBL" id="CP002581">
    <property type="protein sequence ID" value="AJK50237.1"/>
    <property type="molecule type" value="Genomic_DNA"/>
</dbReference>
<feature type="domain" description="Thiamine phosphate synthase/TenI" evidence="3">
    <location>
        <begin position="17"/>
        <end position="200"/>
    </location>
</feature>
<evidence type="ECO:0000313" key="5">
    <source>
        <dbReference type="Proteomes" id="UP000031838"/>
    </source>
</evidence>
<dbReference type="GO" id="GO:0004789">
    <property type="term" value="F:thiamine-phosphate diphosphorylase activity"/>
    <property type="evidence" value="ECO:0007669"/>
    <property type="project" value="UniProtKB-EC"/>
</dbReference>
<dbReference type="KEGG" id="bgp:BGL_2c21760"/>
<dbReference type="HOGENOM" id="CLU_018272_3_4_4"/>
<name>A0A0B6RXY4_BURPL</name>
<dbReference type="AlphaFoldDB" id="A0A0B6RXY4"/>
<keyword evidence="4" id="KW-0808">Transferase</keyword>
<dbReference type="InterPro" id="IPR022998">
    <property type="entry name" value="ThiamineP_synth_TenI"/>
</dbReference>
<dbReference type="Pfam" id="PF02581">
    <property type="entry name" value="TMP-TENI"/>
    <property type="match status" value="1"/>
</dbReference>
<reference evidence="5" key="1">
    <citation type="submission" date="2011-03" db="EMBL/GenBank/DDBJ databases">
        <authorList>
            <person name="Voget S."/>
            <person name="Streit W.R."/>
            <person name="Jaeger K.E."/>
            <person name="Daniel R."/>
        </authorList>
    </citation>
    <scope>NUCLEOTIDE SEQUENCE [LARGE SCALE GENOMIC DNA]</scope>
    <source>
        <strain evidence="5">PG1</strain>
    </source>
</reference>
<evidence type="ECO:0000259" key="3">
    <source>
        <dbReference type="Pfam" id="PF02581"/>
    </source>
</evidence>
<keyword evidence="5" id="KW-1185">Reference proteome</keyword>
<evidence type="ECO:0000313" key="4">
    <source>
        <dbReference type="EMBL" id="AJK50237.1"/>
    </source>
</evidence>
<evidence type="ECO:0000256" key="2">
    <source>
        <dbReference type="ARBA" id="ARBA00022977"/>
    </source>
</evidence>
<dbReference type="SUPFAM" id="SSF51391">
    <property type="entry name" value="Thiamin phosphate synthase"/>
    <property type="match status" value="1"/>
</dbReference>
<organism evidence="4 5">
    <name type="scientific">Burkholderia plantarii</name>
    <dbReference type="NCBI Taxonomy" id="41899"/>
    <lineage>
        <taxon>Bacteria</taxon>
        <taxon>Pseudomonadati</taxon>
        <taxon>Pseudomonadota</taxon>
        <taxon>Betaproteobacteria</taxon>
        <taxon>Burkholderiales</taxon>
        <taxon>Burkholderiaceae</taxon>
        <taxon>Burkholderia</taxon>
    </lineage>
</organism>
<proteinExistence type="predicted"/>
<comment type="pathway">
    <text evidence="1">Cofactor biosynthesis; thiamine diphosphate biosynthesis.</text>
</comment>
<accession>A0A0B6RXY4</accession>